<accession>A0AAW9Q4D1</accession>
<evidence type="ECO:0000313" key="2">
    <source>
        <dbReference type="Proteomes" id="UP001333818"/>
    </source>
</evidence>
<gene>
    <name evidence="1" type="ORF">V2H45_15055</name>
</gene>
<dbReference type="RefSeq" id="WP_330484489.1">
    <property type="nucleotide sequence ID" value="NZ_JAZBJZ010000062.1"/>
</dbReference>
<name>A0AAW9Q4D1_9CYAN</name>
<protein>
    <submittedName>
        <fullName evidence="1">Uncharacterized protein</fullName>
    </submittedName>
</protein>
<dbReference type="AlphaFoldDB" id="A0AAW9Q4D1"/>
<evidence type="ECO:0000313" key="1">
    <source>
        <dbReference type="EMBL" id="MEE3718058.1"/>
    </source>
</evidence>
<dbReference type="Proteomes" id="UP001333818">
    <property type="component" value="Unassembled WGS sequence"/>
</dbReference>
<reference evidence="1" key="1">
    <citation type="submission" date="2024-01" db="EMBL/GenBank/DDBJ databases">
        <title>Bank of Algae and Cyanobacteria of the Azores (BACA) strain genomes.</title>
        <authorList>
            <person name="Luz R."/>
            <person name="Cordeiro R."/>
            <person name="Fonseca A."/>
            <person name="Goncalves V."/>
        </authorList>
    </citation>
    <scope>NUCLEOTIDE SEQUENCE</scope>
    <source>
        <strain evidence="1">BACA0141</strain>
    </source>
</reference>
<comment type="caution">
    <text evidence="1">The sequence shown here is derived from an EMBL/GenBank/DDBJ whole genome shotgun (WGS) entry which is preliminary data.</text>
</comment>
<keyword evidence="2" id="KW-1185">Reference proteome</keyword>
<organism evidence="1 2">
    <name type="scientific">Tumidithrix elongata BACA0141</name>
    <dbReference type="NCBI Taxonomy" id="2716417"/>
    <lineage>
        <taxon>Bacteria</taxon>
        <taxon>Bacillati</taxon>
        <taxon>Cyanobacteriota</taxon>
        <taxon>Cyanophyceae</taxon>
        <taxon>Pseudanabaenales</taxon>
        <taxon>Pseudanabaenaceae</taxon>
        <taxon>Tumidithrix</taxon>
        <taxon>Tumidithrix elongata</taxon>
    </lineage>
</organism>
<sequence>MLSSLERRLEVAKAIRNLQLVELLEDERQEMFEDGTQAEILQQDAPCKELPFSQWQSGLTKVWDGLVQIFAPQSELQIKQISDRSGNKWWYAFNPQTGQSVYCDTEDEMRLWIETN</sequence>
<proteinExistence type="predicted"/>
<dbReference type="EMBL" id="JAZBJZ010000062">
    <property type="protein sequence ID" value="MEE3718058.1"/>
    <property type="molecule type" value="Genomic_DNA"/>
</dbReference>